<dbReference type="OrthoDB" id="370799at2"/>
<dbReference type="STRING" id="1447782.SAMN05444417_3147"/>
<dbReference type="RefSeq" id="WP_139300583.1">
    <property type="nucleotide sequence ID" value="NZ_FQYO01000006.1"/>
</dbReference>
<evidence type="ECO:0000313" key="2">
    <source>
        <dbReference type="Proteomes" id="UP000184292"/>
    </source>
</evidence>
<gene>
    <name evidence="1" type="ORF">SAMN05444417_3147</name>
</gene>
<sequence length="78" mass="8436">MADRELGRALDALEAGDWETAHAIAQDGQGPAMDWLHAHLHRVEGDAANAGYWYARAGRAPFAGSLEEERAALRHEAG</sequence>
<organism evidence="1 2">
    <name type="scientific">Wenxinia saemankumensis</name>
    <dbReference type="NCBI Taxonomy" id="1447782"/>
    <lineage>
        <taxon>Bacteria</taxon>
        <taxon>Pseudomonadati</taxon>
        <taxon>Pseudomonadota</taxon>
        <taxon>Alphaproteobacteria</taxon>
        <taxon>Rhodobacterales</taxon>
        <taxon>Roseobacteraceae</taxon>
        <taxon>Wenxinia</taxon>
    </lineage>
</organism>
<protein>
    <recommendedName>
        <fullName evidence="3">Tetratricopeptide repeat-containing protein</fullName>
    </recommendedName>
</protein>
<dbReference type="AlphaFoldDB" id="A0A1M6HBY8"/>
<evidence type="ECO:0008006" key="3">
    <source>
        <dbReference type="Google" id="ProtNLM"/>
    </source>
</evidence>
<evidence type="ECO:0000313" key="1">
    <source>
        <dbReference type="EMBL" id="SHJ19720.1"/>
    </source>
</evidence>
<dbReference type="EMBL" id="FQYO01000006">
    <property type="protein sequence ID" value="SHJ19720.1"/>
    <property type="molecule type" value="Genomic_DNA"/>
</dbReference>
<accession>A0A1M6HBY8</accession>
<reference evidence="1 2" key="1">
    <citation type="submission" date="2016-11" db="EMBL/GenBank/DDBJ databases">
        <authorList>
            <person name="Jaros S."/>
            <person name="Januszkiewicz K."/>
            <person name="Wedrychowicz H."/>
        </authorList>
    </citation>
    <scope>NUCLEOTIDE SEQUENCE [LARGE SCALE GENOMIC DNA]</scope>
    <source>
        <strain evidence="1 2">DSM 100565</strain>
    </source>
</reference>
<keyword evidence="2" id="KW-1185">Reference proteome</keyword>
<dbReference type="Proteomes" id="UP000184292">
    <property type="component" value="Unassembled WGS sequence"/>
</dbReference>
<proteinExistence type="predicted"/>
<name>A0A1M6HBY8_9RHOB</name>